<sequence>MNKQKLFDRFIEIMGNFAQIRAVAALRDGFIMTTPFTICGSIFLLIANLPIPGYGDFMASIFGSDWTAALNAVAGGTFNVLALIVVLAITYKFVANEGCDAIMAAILALSTFLILMPPTLTTANGEIVGDIIPKTWAGANGVITAIIVAFFVSHVFCYCEKNHIGIKMPGAVPQGVARAFTALVPGMIFFTAAAVCYGICYYVGATTVPELIFKVIQTPLQGLSDTLAGGSIIVGLQGILFWAGIHGPNVVGGVVGPLLIANSLDNQHLIDMGMSLINNPQAKIITCQINDVFVKSGGCGLTLGLLLAGIFTVKSQQLKSLLRMAFVPGLFNINEPLIFGLPIVFNPYLLVPFVLVPLIAMFVTYFSIVLGFMAPFSAVQVPWTTPPIIAGFLLNGWQGAVVQIINLAIATVIYFPFLRAQDKAFLKEEQEQMEMENEGNDEKK</sequence>
<dbReference type="InterPro" id="IPR004796">
    <property type="entry name" value="PTS_IIC_cello"/>
</dbReference>
<dbReference type="EMBL" id="LT906446">
    <property type="protein sequence ID" value="SNV04800.1"/>
    <property type="molecule type" value="Genomic_DNA"/>
</dbReference>
<dbReference type="Pfam" id="PF02378">
    <property type="entry name" value="PTS_EIIC"/>
    <property type="match status" value="1"/>
</dbReference>
<feature type="transmembrane region" description="Helical" evidence="9">
    <location>
        <begin position="29"/>
        <end position="49"/>
    </location>
</feature>
<keyword evidence="6 9" id="KW-1133">Transmembrane helix</keyword>
<evidence type="ECO:0000313" key="12">
    <source>
        <dbReference type="Proteomes" id="UP000215383"/>
    </source>
</evidence>
<protein>
    <recommendedName>
        <fullName evidence="8">Permease IIC component</fullName>
    </recommendedName>
</protein>
<dbReference type="RefSeq" id="WP_027889977.1">
    <property type="nucleotide sequence ID" value="NZ_LT906446.1"/>
</dbReference>
<dbReference type="GO" id="GO:0005886">
    <property type="term" value="C:plasma membrane"/>
    <property type="evidence" value="ECO:0007669"/>
    <property type="project" value="UniProtKB-SubCell"/>
</dbReference>
<keyword evidence="3 8" id="KW-1003">Cell membrane</keyword>
<proteinExistence type="predicted"/>
<dbReference type="PANTHER" id="PTHR33989">
    <property type="match status" value="1"/>
</dbReference>
<evidence type="ECO:0000256" key="1">
    <source>
        <dbReference type="ARBA" id="ARBA00004651"/>
    </source>
</evidence>
<evidence type="ECO:0000256" key="6">
    <source>
        <dbReference type="ARBA" id="ARBA00022989"/>
    </source>
</evidence>
<keyword evidence="2 8" id="KW-0813">Transport</keyword>
<keyword evidence="4 8" id="KW-0762">Sugar transport</keyword>
<feature type="transmembrane region" description="Helical" evidence="9">
    <location>
        <begin position="136"/>
        <end position="159"/>
    </location>
</feature>
<dbReference type="AlphaFoldDB" id="A0A239U4B7"/>
<dbReference type="InterPro" id="IPR051088">
    <property type="entry name" value="PTS_Sugar-EIIC/EIIB"/>
</dbReference>
<dbReference type="Proteomes" id="UP000215383">
    <property type="component" value="Chromosome 1"/>
</dbReference>
<accession>A0A239U4B7</accession>
<keyword evidence="12" id="KW-1185">Reference proteome</keyword>
<dbReference type="NCBIfam" id="TIGR00410">
    <property type="entry name" value="lacE"/>
    <property type="match status" value="1"/>
</dbReference>
<dbReference type="PIRSF" id="PIRSF006351">
    <property type="entry name" value="PTS_EIIC-Cellobiose"/>
    <property type="match status" value="1"/>
</dbReference>
<comment type="subcellular location">
    <subcellularLocation>
        <location evidence="1">Cell membrane</location>
        <topology evidence="1">Multi-pass membrane protein</topology>
    </subcellularLocation>
</comment>
<dbReference type="InterPro" id="IPR004501">
    <property type="entry name" value="PTS_EIIC_3"/>
</dbReference>
<evidence type="ECO:0000256" key="7">
    <source>
        <dbReference type="ARBA" id="ARBA00023136"/>
    </source>
</evidence>
<comment type="function">
    <text evidence="8">The phosphoenolpyruvate-dependent sugar phosphotransferase system (PTS), a major carbohydrate active -transport system, catalyzes the phosphorylation of incoming sugar substrates concomitant with their translocation across the cell membrane.</text>
</comment>
<evidence type="ECO:0000256" key="5">
    <source>
        <dbReference type="ARBA" id="ARBA00022692"/>
    </source>
</evidence>
<evidence type="ECO:0000256" key="9">
    <source>
        <dbReference type="SAM" id="Phobius"/>
    </source>
</evidence>
<keyword evidence="5 9" id="KW-0812">Transmembrane</keyword>
<name>A0A239U4B7_9FIRM</name>
<evidence type="ECO:0000256" key="2">
    <source>
        <dbReference type="ARBA" id="ARBA00022448"/>
    </source>
</evidence>
<keyword evidence="7 8" id="KW-0472">Membrane</keyword>
<evidence type="ECO:0000259" key="10">
    <source>
        <dbReference type="PROSITE" id="PS51105"/>
    </source>
</evidence>
<dbReference type="PROSITE" id="PS51105">
    <property type="entry name" value="PTS_EIIC_TYPE_3"/>
    <property type="match status" value="1"/>
</dbReference>
<evidence type="ECO:0000256" key="4">
    <source>
        <dbReference type="ARBA" id="ARBA00022597"/>
    </source>
</evidence>
<feature type="domain" description="PTS EIIC type-3" evidence="10">
    <location>
        <begin position="6"/>
        <end position="417"/>
    </location>
</feature>
<dbReference type="PANTHER" id="PTHR33989:SF4">
    <property type="entry name" value="PTS SYSTEM N,N'-DIACETYLCHITOBIOSE-SPECIFIC EIIC COMPONENT"/>
    <property type="match status" value="1"/>
</dbReference>
<feature type="transmembrane region" description="Helical" evidence="9">
    <location>
        <begin position="180"/>
        <end position="204"/>
    </location>
</feature>
<dbReference type="GO" id="GO:0008982">
    <property type="term" value="F:protein-N(PI)-phosphohistidine-sugar phosphotransferase activity"/>
    <property type="evidence" value="ECO:0007669"/>
    <property type="project" value="UniProtKB-UniRule"/>
</dbReference>
<evidence type="ECO:0000256" key="3">
    <source>
        <dbReference type="ARBA" id="ARBA00022475"/>
    </source>
</evidence>
<reference evidence="11 12" key="1">
    <citation type="submission" date="2017-06" db="EMBL/GenBank/DDBJ databases">
        <authorList>
            <consortium name="Pathogen Informatics"/>
        </authorList>
    </citation>
    <scope>NUCLEOTIDE SEQUENCE [LARGE SCALE GENOMIC DNA]</scope>
    <source>
        <strain evidence="11 12">NCTC10570</strain>
    </source>
</reference>
<dbReference type="GO" id="GO:1901264">
    <property type="term" value="P:carbohydrate derivative transport"/>
    <property type="evidence" value="ECO:0007669"/>
    <property type="project" value="TreeGrafter"/>
</dbReference>
<gene>
    <name evidence="11" type="primary">gmuC</name>
    <name evidence="11" type="ORF">SAMEA4364220_02044</name>
</gene>
<dbReference type="InterPro" id="IPR003352">
    <property type="entry name" value="PTS_EIIC"/>
</dbReference>
<dbReference type="GO" id="GO:0009401">
    <property type="term" value="P:phosphoenolpyruvate-dependent sugar phosphotransferase system"/>
    <property type="evidence" value="ECO:0007669"/>
    <property type="project" value="InterPro"/>
</dbReference>
<dbReference type="GeneID" id="78508028"/>
<dbReference type="eggNOG" id="COG1455">
    <property type="taxonomic scope" value="Bacteria"/>
</dbReference>
<feature type="transmembrane region" description="Helical" evidence="9">
    <location>
        <begin position="348"/>
        <end position="376"/>
    </location>
</feature>
<feature type="transmembrane region" description="Helical" evidence="9">
    <location>
        <begin position="396"/>
        <end position="417"/>
    </location>
</feature>
<feature type="transmembrane region" description="Helical" evidence="9">
    <location>
        <begin position="292"/>
        <end position="313"/>
    </location>
</feature>
<feature type="transmembrane region" description="Helical" evidence="9">
    <location>
        <begin position="98"/>
        <end position="116"/>
    </location>
</feature>
<feature type="transmembrane region" description="Helical" evidence="9">
    <location>
        <begin position="69"/>
        <end position="91"/>
    </location>
</feature>
<organism evidence="11 12">
    <name type="scientific">Megamonas hypermegale</name>
    <dbReference type="NCBI Taxonomy" id="158847"/>
    <lineage>
        <taxon>Bacteria</taxon>
        <taxon>Bacillati</taxon>
        <taxon>Bacillota</taxon>
        <taxon>Negativicutes</taxon>
        <taxon>Selenomonadales</taxon>
        <taxon>Selenomonadaceae</taxon>
        <taxon>Megamonas</taxon>
    </lineage>
</organism>
<evidence type="ECO:0000313" key="11">
    <source>
        <dbReference type="EMBL" id="SNV04800.1"/>
    </source>
</evidence>
<evidence type="ECO:0000256" key="8">
    <source>
        <dbReference type="PIRNR" id="PIRNR006351"/>
    </source>
</evidence>